<evidence type="ECO:0000256" key="1">
    <source>
        <dbReference type="SAM" id="SignalP"/>
    </source>
</evidence>
<proteinExistence type="predicted"/>
<dbReference type="EMBL" id="JACRSU010000001">
    <property type="protein sequence ID" value="MBC8540069.1"/>
    <property type="molecule type" value="Genomic_DNA"/>
</dbReference>
<sequence length="166" mass="19061">MRLRKWKRRLKHLLLRLSLLLPADSAYADLEYVYYQPVWHEITVELPVSLSGEDIDEIMSKALCGGILRWCKEATAQGQYPGKLVSEQLSRNGTLLLRDNANTVHELTLQKLLNGFRQYLIAGGNVDRNERGQIDIRDIDYEASDAIIQYALFGKIIHEYPKRGGF</sequence>
<comment type="caution">
    <text evidence="2">The sequence shown here is derived from an EMBL/GenBank/DDBJ whole genome shotgun (WGS) entry which is preliminary data.</text>
</comment>
<keyword evidence="3" id="KW-1185">Reference proteome</keyword>
<name>A0A926DLS9_9FIRM</name>
<accession>A0A926DLS9</accession>
<keyword evidence="1" id="KW-0732">Signal</keyword>
<gene>
    <name evidence="2" type="ORF">H8698_03645</name>
</gene>
<feature type="chain" id="PRO_5037572253" evidence="1">
    <location>
        <begin position="29"/>
        <end position="166"/>
    </location>
</feature>
<reference evidence="2" key="1">
    <citation type="submission" date="2020-08" db="EMBL/GenBank/DDBJ databases">
        <title>Genome public.</title>
        <authorList>
            <person name="Liu C."/>
            <person name="Sun Q."/>
        </authorList>
    </citation>
    <scope>NUCLEOTIDE SEQUENCE</scope>
    <source>
        <strain evidence="2">H8</strain>
    </source>
</reference>
<feature type="signal peptide" evidence="1">
    <location>
        <begin position="1"/>
        <end position="28"/>
    </location>
</feature>
<evidence type="ECO:0000313" key="3">
    <source>
        <dbReference type="Proteomes" id="UP000611762"/>
    </source>
</evidence>
<organism evidence="2 3">
    <name type="scientific">Congzhengia minquanensis</name>
    <dbReference type="NCBI Taxonomy" id="2763657"/>
    <lineage>
        <taxon>Bacteria</taxon>
        <taxon>Bacillati</taxon>
        <taxon>Bacillota</taxon>
        <taxon>Clostridia</taxon>
        <taxon>Eubacteriales</taxon>
        <taxon>Oscillospiraceae</taxon>
        <taxon>Congzhengia</taxon>
    </lineage>
</organism>
<evidence type="ECO:0000313" key="2">
    <source>
        <dbReference type="EMBL" id="MBC8540069.1"/>
    </source>
</evidence>
<dbReference type="Proteomes" id="UP000611762">
    <property type="component" value="Unassembled WGS sequence"/>
</dbReference>
<protein>
    <submittedName>
        <fullName evidence="2">Uncharacterized protein</fullName>
    </submittedName>
</protein>
<dbReference type="AlphaFoldDB" id="A0A926DLS9"/>
<dbReference type="RefSeq" id="WP_249311201.1">
    <property type="nucleotide sequence ID" value="NZ_JACRSU010000001.1"/>
</dbReference>